<dbReference type="InterPro" id="IPR001173">
    <property type="entry name" value="Glyco_trans_2-like"/>
</dbReference>
<feature type="domain" description="Glycosyltransferase 2-like" evidence="1">
    <location>
        <begin position="9"/>
        <end position="138"/>
    </location>
</feature>
<dbReference type="OrthoDB" id="9781367at2"/>
<dbReference type="AlphaFoldDB" id="A0A515D851"/>
<organism evidence="2 3">
    <name type="scientific">Rhodoferax sediminis</name>
    <dbReference type="NCBI Taxonomy" id="2509614"/>
    <lineage>
        <taxon>Bacteria</taxon>
        <taxon>Pseudomonadati</taxon>
        <taxon>Pseudomonadota</taxon>
        <taxon>Betaproteobacteria</taxon>
        <taxon>Burkholderiales</taxon>
        <taxon>Comamonadaceae</taxon>
        <taxon>Rhodoferax</taxon>
    </lineage>
</organism>
<dbReference type="EMBL" id="CP035503">
    <property type="protein sequence ID" value="QDL36585.1"/>
    <property type="molecule type" value="Genomic_DNA"/>
</dbReference>
<keyword evidence="2" id="KW-0808">Transferase</keyword>
<evidence type="ECO:0000259" key="1">
    <source>
        <dbReference type="Pfam" id="PF00535"/>
    </source>
</evidence>
<protein>
    <submittedName>
        <fullName evidence="2">Glycosyltransferase family 2 protein</fullName>
    </submittedName>
</protein>
<accession>A0A515D851</accession>
<dbReference type="RefSeq" id="WP_142817752.1">
    <property type="nucleotide sequence ID" value="NZ_CP035503.1"/>
</dbReference>
<keyword evidence="3" id="KW-1185">Reference proteome</keyword>
<dbReference type="SUPFAM" id="SSF53448">
    <property type="entry name" value="Nucleotide-diphospho-sugar transferases"/>
    <property type="match status" value="1"/>
</dbReference>
<dbReference type="GO" id="GO:0016740">
    <property type="term" value="F:transferase activity"/>
    <property type="evidence" value="ECO:0007669"/>
    <property type="project" value="UniProtKB-KW"/>
</dbReference>
<dbReference type="Proteomes" id="UP000316798">
    <property type="component" value="Chromosome"/>
</dbReference>
<reference evidence="2 3" key="1">
    <citation type="submission" date="2019-01" db="EMBL/GenBank/DDBJ databases">
        <title>Genomic insights into a novel species Rhodoferax sp.</title>
        <authorList>
            <person name="Jin L."/>
        </authorList>
    </citation>
    <scope>NUCLEOTIDE SEQUENCE [LARGE SCALE GENOMIC DNA]</scope>
    <source>
        <strain evidence="2 3">CHu59-6-5</strain>
    </source>
</reference>
<sequence length="295" mass="34268">MDKQNSKVSVIIPTTAARARRSLLKRAIESIRRSSQFPIKIIAVVNGNRFDVGTCDWLKTQSDILVEYLEKPSAPEAVLRGRELITTEFFSTLDDDDEYLEEATDWKIQLMNSNQAYDLVVTNGYKHMNGTDIIFYSDLTKVSAHPLRCLMSFNWLHNCNALYRTASIETSYFKDSHPYAEWTWLAFKLAMKNKKIGVLNKPTFRYNDTPTSLSKSSSYRNSYLPLFEKMLNQKPPSDIAQLIRRKRGRAWHDASHASLEDGNRLEALKYHWRSLMAPGGYRYLSYTRHLLFPYR</sequence>
<dbReference type="Gene3D" id="3.90.550.10">
    <property type="entry name" value="Spore Coat Polysaccharide Biosynthesis Protein SpsA, Chain A"/>
    <property type="match status" value="1"/>
</dbReference>
<dbReference type="Pfam" id="PF00535">
    <property type="entry name" value="Glycos_transf_2"/>
    <property type="match status" value="1"/>
</dbReference>
<proteinExistence type="predicted"/>
<dbReference type="InterPro" id="IPR029044">
    <property type="entry name" value="Nucleotide-diphossugar_trans"/>
</dbReference>
<evidence type="ECO:0000313" key="3">
    <source>
        <dbReference type="Proteomes" id="UP000316798"/>
    </source>
</evidence>
<dbReference type="KEGG" id="rhf:EUB48_04190"/>
<dbReference type="CDD" id="cd00761">
    <property type="entry name" value="Glyco_tranf_GTA_type"/>
    <property type="match status" value="1"/>
</dbReference>
<gene>
    <name evidence="2" type="ORF">EUB48_04190</name>
</gene>
<name>A0A515D851_9BURK</name>
<evidence type="ECO:0000313" key="2">
    <source>
        <dbReference type="EMBL" id="QDL36585.1"/>
    </source>
</evidence>